<protein>
    <recommendedName>
        <fullName evidence="1">Bacterial bifunctional deaminase-reductase C-terminal domain-containing protein</fullName>
    </recommendedName>
</protein>
<evidence type="ECO:0000313" key="2">
    <source>
        <dbReference type="EMBL" id="KUM27305.1"/>
    </source>
</evidence>
<accession>A0A117N426</accession>
<dbReference type="PANTHER" id="PTHR38011:SF11">
    <property type="entry name" value="2,5-DIAMINO-6-RIBOSYLAMINO-4(3H)-PYRIMIDINONE 5'-PHOSPHATE REDUCTASE"/>
    <property type="match status" value="1"/>
</dbReference>
<dbReference type="InterPro" id="IPR024072">
    <property type="entry name" value="DHFR-like_dom_sf"/>
</dbReference>
<dbReference type="AlphaFoldDB" id="A0A117N426"/>
<sequence>MATSVNGFTARENGAEDFLTSPLWQMFLELVRAADVIIWGRRTHELFVESVLREVPAVRGIVLTSHDKLEIPTGWFQAPSPVAIHELLKSNGFNNALLTGGSTANESFARANLIDRVVLALEPVIIGSGIPLVGRNSPDLRLELIDVDLTRKPKVKLTYQVHKGTN</sequence>
<dbReference type="SUPFAM" id="SSF53597">
    <property type="entry name" value="Dihydrofolate reductase-like"/>
    <property type="match status" value="1"/>
</dbReference>
<dbReference type="GO" id="GO:0009231">
    <property type="term" value="P:riboflavin biosynthetic process"/>
    <property type="evidence" value="ECO:0007669"/>
    <property type="project" value="InterPro"/>
</dbReference>
<evidence type="ECO:0000313" key="3">
    <source>
        <dbReference type="Proteomes" id="UP000053176"/>
    </source>
</evidence>
<dbReference type="InterPro" id="IPR050765">
    <property type="entry name" value="Riboflavin_Biosynth_HTPR"/>
</dbReference>
<proteinExistence type="predicted"/>
<dbReference type="Proteomes" id="UP000053176">
    <property type="component" value="Unassembled WGS sequence"/>
</dbReference>
<reference evidence="2 3" key="1">
    <citation type="submission" date="2015-12" db="EMBL/GenBank/DDBJ databases">
        <title>Draft genome sequence of Mesorhizobium sp. UFLA 01-765, a multitolerant efficient symbiont and plant-growth promoting strain isolated from Zn-mining soil using Leucaena leucocephala as a trap plant.</title>
        <authorList>
            <person name="Rangel W.M."/>
            <person name="Thijs S."/>
            <person name="Longatti S.M."/>
            <person name="Moreira F.M."/>
            <person name="Weyens N."/>
            <person name="Vangronsveld J."/>
            <person name="Van Hamme J.D."/>
            <person name="Bottos E.M."/>
            <person name="Rineau F."/>
        </authorList>
    </citation>
    <scope>NUCLEOTIDE SEQUENCE [LARGE SCALE GENOMIC DNA]</scope>
    <source>
        <strain evidence="2 3">UFLA 01-765</strain>
    </source>
</reference>
<dbReference type="InterPro" id="IPR002734">
    <property type="entry name" value="RibDG_C"/>
</dbReference>
<feature type="domain" description="Bacterial bifunctional deaminase-reductase C-terminal" evidence="1">
    <location>
        <begin position="1"/>
        <end position="146"/>
    </location>
</feature>
<dbReference type="EMBL" id="LPWA01000098">
    <property type="protein sequence ID" value="KUM27305.1"/>
    <property type="molecule type" value="Genomic_DNA"/>
</dbReference>
<comment type="caution">
    <text evidence="2">The sequence shown here is derived from an EMBL/GenBank/DDBJ whole genome shotgun (WGS) entry which is preliminary data.</text>
</comment>
<name>A0A117N426_RHILI</name>
<gene>
    <name evidence="2" type="ORF">AU467_02680</name>
</gene>
<dbReference type="PANTHER" id="PTHR38011">
    <property type="entry name" value="DIHYDROFOLATE REDUCTASE FAMILY PROTEIN (AFU_ORTHOLOGUE AFUA_8G06820)"/>
    <property type="match status" value="1"/>
</dbReference>
<evidence type="ECO:0000259" key="1">
    <source>
        <dbReference type="Pfam" id="PF01872"/>
    </source>
</evidence>
<dbReference type="GO" id="GO:0008703">
    <property type="term" value="F:5-amino-6-(5-phosphoribosylamino)uracil reductase activity"/>
    <property type="evidence" value="ECO:0007669"/>
    <property type="project" value="InterPro"/>
</dbReference>
<dbReference type="Gene3D" id="3.40.430.10">
    <property type="entry name" value="Dihydrofolate Reductase, subunit A"/>
    <property type="match status" value="1"/>
</dbReference>
<organism evidence="2 3">
    <name type="scientific">Rhizobium loti</name>
    <name type="common">Mesorhizobium loti</name>
    <dbReference type="NCBI Taxonomy" id="381"/>
    <lineage>
        <taxon>Bacteria</taxon>
        <taxon>Pseudomonadati</taxon>
        <taxon>Pseudomonadota</taxon>
        <taxon>Alphaproteobacteria</taxon>
        <taxon>Hyphomicrobiales</taxon>
        <taxon>Phyllobacteriaceae</taxon>
        <taxon>Mesorhizobium</taxon>
    </lineage>
</organism>
<dbReference type="Pfam" id="PF01872">
    <property type="entry name" value="RibD_C"/>
    <property type="match status" value="1"/>
</dbReference>